<dbReference type="OrthoDB" id="3219396at2759"/>
<dbReference type="PROSITE" id="PS50181">
    <property type="entry name" value="FBOX"/>
    <property type="match status" value="1"/>
</dbReference>
<dbReference type="InterPro" id="IPR036047">
    <property type="entry name" value="F-box-like_dom_sf"/>
</dbReference>
<reference evidence="2" key="1">
    <citation type="submission" date="2020-12" db="EMBL/GenBank/DDBJ databases">
        <title>Metabolic potential, ecology and presence of endohyphal bacteria is reflected in genomic diversity of Mucoromycotina.</title>
        <authorList>
            <person name="Muszewska A."/>
            <person name="Okrasinska A."/>
            <person name="Steczkiewicz K."/>
            <person name="Drgas O."/>
            <person name="Orlowska M."/>
            <person name="Perlinska-Lenart U."/>
            <person name="Aleksandrzak-Piekarczyk T."/>
            <person name="Szatraj K."/>
            <person name="Zielenkiewicz U."/>
            <person name="Pilsyk S."/>
            <person name="Malc E."/>
            <person name="Mieczkowski P."/>
            <person name="Kruszewska J.S."/>
            <person name="Biernat P."/>
            <person name="Pawlowska J."/>
        </authorList>
    </citation>
    <scope>NUCLEOTIDE SEQUENCE</scope>
    <source>
        <strain evidence="2">WA0000067209</strain>
    </source>
</reference>
<dbReference type="SUPFAM" id="SSF52047">
    <property type="entry name" value="RNI-like"/>
    <property type="match status" value="1"/>
</dbReference>
<evidence type="ECO:0000313" key="3">
    <source>
        <dbReference type="Proteomes" id="UP000654370"/>
    </source>
</evidence>
<dbReference type="Gene3D" id="3.80.10.10">
    <property type="entry name" value="Ribonuclease Inhibitor"/>
    <property type="match status" value="1"/>
</dbReference>
<dbReference type="Pfam" id="PF12937">
    <property type="entry name" value="F-box-like"/>
    <property type="match status" value="1"/>
</dbReference>
<gene>
    <name evidence="2" type="ORF">INT43_007920</name>
</gene>
<dbReference type="InterPro" id="IPR032675">
    <property type="entry name" value="LRR_dom_sf"/>
</dbReference>
<name>A0A8H7UET3_MORIS</name>
<dbReference type="SUPFAM" id="SSF81383">
    <property type="entry name" value="F-box domain"/>
    <property type="match status" value="1"/>
</dbReference>
<dbReference type="Proteomes" id="UP000654370">
    <property type="component" value="Unassembled WGS sequence"/>
</dbReference>
<evidence type="ECO:0000313" key="2">
    <source>
        <dbReference type="EMBL" id="KAG2177263.1"/>
    </source>
</evidence>
<dbReference type="PANTHER" id="PTHR38926">
    <property type="entry name" value="F-BOX DOMAIN CONTAINING PROTEIN, EXPRESSED"/>
    <property type="match status" value="1"/>
</dbReference>
<proteinExistence type="predicted"/>
<dbReference type="PANTHER" id="PTHR38926:SF5">
    <property type="entry name" value="F-BOX AND LEUCINE-RICH REPEAT PROTEIN 6"/>
    <property type="match status" value="1"/>
</dbReference>
<comment type="caution">
    <text evidence="2">The sequence shown here is derived from an EMBL/GenBank/DDBJ whole genome shotgun (WGS) entry which is preliminary data.</text>
</comment>
<keyword evidence="3" id="KW-1185">Reference proteome</keyword>
<dbReference type="EMBL" id="JAEPQZ010000009">
    <property type="protein sequence ID" value="KAG2177263.1"/>
    <property type="molecule type" value="Genomic_DNA"/>
</dbReference>
<evidence type="ECO:0000259" key="1">
    <source>
        <dbReference type="PROSITE" id="PS50181"/>
    </source>
</evidence>
<protein>
    <recommendedName>
        <fullName evidence="1">F-box domain-containing protein</fullName>
    </recommendedName>
</protein>
<accession>A0A8H7UET3</accession>
<dbReference type="AlphaFoldDB" id="A0A8H7UET3"/>
<sequence>MSLLTPPPSPDIGCEKAMNSPRGIFQLPEPVLVQVFSLLPLTDMWQVARACKAWHAIATDSHLYRDIQLDGLEMTDLITQLRKLSNIATRVRKIDISACYSKFIQSTVIPVTFATSSPNVPSLYTHIMTLQPTRRKQEYERLGYHLHEQFSDALLHLMKQNQDTLRDISIQKCNLDLEMTELAFGIMRYGSKLDGLTYLNNRDNGFNSAEVLTGIIAACPNMRRFRGYYFGIDEKVILSVAKYWPNLESFSLYCTNGSLHEYNNLHSSSQPPTLTPQGLKSDVLWKLLTSCTSLKQLELIDLACINNDTLSNFVKQMRHDNSQDLDTSRYQPYKSHYRNRQVRCKTHYQKVGFGFNLESLRIVKYTTTPLTSPGFESLLELFPNLKHLRYETNYTTFDNLYEGVTPRIFEQERKAIEHLFDSGKVRYEGEWHMPVITEQRLMAGLSSLSN</sequence>
<dbReference type="InterPro" id="IPR001810">
    <property type="entry name" value="F-box_dom"/>
</dbReference>
<feature type="domain" description="F-box" evidence="1">
    <location>
        <begin position="21"/>
        <end position="67"/>
    </location>
</feature>
<organism evidence="2 3">
    <name type="scientific">Mortierella isabellina</name>
    <name type="common">Filamentous fungus</name>
    <name type="synonym">Umbelopsis isabellina</name>
    <dbReference type="NCBI Taxonomy" id="91625"/>
    <lineage>
        <taxon>Eukaryota</taxon>
        <taxon>Fungi</taxon>
        <taxon>Fungi incertae sedis</taxon>
        <taxon>Mucoromycota</taxon>
        <taxon>Mucoromycotina</taxon>
        <taxon>Umbelopsidomycetes</taxon>
        <taxon>Umbelopsidales</taxon>
        <taxon>Umbelopsidaceae</taxon>
        <taxon>Umbelopsis</taxon>
    </lineage>
</organism>